<dbReference type="InterPro" id="IPR001678">
    <property type="entry name" value="MeTrfase_RsmB-F_NOP2_dom"/>
</dbReference>
<feature type="region of interest" description="Disordered" evidence="6">
    <location>
        <begin position="384"/>
        <end position="454"/>
    </location>
</feature>
<feature type="compositionally biased region" description="Basic residues" evidence="6">
    <location>
        <begin position="416"/>
        <end position="431"/>
    </location>
</feature>
<gene>
    <name evidence="8" type="ORF">AAFF_G00192210</name>
</gene>
<comment type="similarity">
    <text evidence="5">Belongs to the class I-like SAM-binding methyltransferase superfamily. RsmB/NOP family.</text>
</comment>
<dbReference type="EMBL" id="JAINUG010000257">
    <property type="protein sequence ID" value="KAJ8385170.1"/>
    <property type="molecule type" value="Genomic_DNA"/>
</dbReference>
<feature type="active site" description="Nucleophile" evidence="5">
    <location>
        <position position="315"/>
    </location>
</feature>
<evidence type="ECO:0000259" key="7">
    <source>
        <dbReference type="PROSITE" id="PS51686"/>
    </source>
</evidence>
<keyword evidence="9" id="KW-1185">Reference proteome</keyword>
<sequence length="454" mass="50241">MSLVIVLLFDFQQRKFVKRQRRSSEESLQDVITVEASLFRFRITLAASLARLRIKFNLVNIDRVLPEIVKERQRMARGLPLHGWVNTQKASLGDVRDALTNEGFSDVDSVQRLRGHAFCVDRHCGDLLVFSPDLRAELSKTELVKDCKLVIQDKSCSLPPNAMRSVLTQEQCVLMTGSFSALTVAHVAAIAASCSGTVLVCESKEAKRKELEDVLSKMECTNVDVIPRNFVDLDPMGAELENAAVVLMMPQCSLSAISNPVEFIVRENRDVDLLQDLSRGSVSQGRLSNLVACQKQELAHAIKIPKSSAIVYSTCSSFSEENEEVVRRVVRSKLHIYRLSDTGLPSDSTDKAGDKDLFWLEASTESNGVFVAVMTRLGTFQQGAPVVEQPAERSKSKPKPTAVKSPTAGPSSGKALSKKQQGKRKREKLRKASQASRSEPPPNRARKTREPPLP</sequence>
<dbReference type="PANTHER" id="PTHR14663:SF2">
    <property type="entry name" value="METHYLTRANSFERASE NSUN7-RELATED"/>
    <property type="match status" value="1"/>
</dbReference>
<dbReference type="InterPro" id="IPR042620">
    <property type="entry name" value="NSUN7"/>
</dbReference>
<dbReference type="PANTHER" id="PTHR14663">
    <property type="entry name" value="METHYLTRANSFERASE NSUN7-RELATED"/>
    <property type="match status" value="1"/>
</dbReference>
<dbReference type="Proteomes" id="UP001221898">
    <property type="component" value="Unassembled WGS sequence"/>
</dbReference>
<evidence type="ECO:0000313" key="8">
    <source>
        <dbReference type="EMBL" id="KAJ8385170.1"/>
    </source>
</evidence>
<evidence type="ECO:0000256" key="2">
    <source>
        <dbReference type="ARBA" id="ARBA00022679"/>
    </source>
</evidence>
<keyword evidence="2 5" id="KW-0808">Transferase</keyword>
<dbReference type="InterPro" id="IPR029063">
    <property type="entry name" value="SAM-dependent_MTases_sf"/>
</dbReference>
<organism evidence="8 9">
    <name type="scientific">Aldrovandia affinis</name>
    <dbReference type="NCBI Taxonomy" id="143900"/>
    <lineage>
        <taxon>Eukaryota</taxon>
        <taxon>Metazoa</taxon>
        <taxon>Chordata</taxon>
        <taxon>Craniata</taxon>
        <taxon>Vertebrata</taxon>
        <taxon>Euteleostomi</taxon>
        <taxon>Actinopterygii</taxon>
        <taxon>Neopterygii</taxon>
        <taxon>Teleostei</taxon>
        <taxon>Notacanthiformes</taxon>
        <taxon>Halosauridae</taxon>
        <taxon>Aldrovandia</taxon>
    </lineage>
</organism>
<evidence type="ECO:0000256" key="4">
    <source>
        <dbReference type="ARBA" id="ARBA00022884"/>
    </source>
</evidence>
<dbReference type="GO" id="GO:0008168">
    <property type="term" value="F:methyltransferase activity"/>
    <property type="evidence" value="ECO:0007669"/>
    <property type="project" value="UniProtKB-KW"/>
</dbReference>
<dbReference type="GO" id="GO:0032259">
    <property type="term" value="P:methylation"/>
    <property type="evidence" value="ECO:0007669"/>
    <property type="project" value="UniProtKB-KW"/>
</dbReference>
<dbReference type="SUPFAM" id="SSF53335">
    <property type="entry name" value="S-adenosyl-L-methionine-dependent methyltransferases"/>
    <property type="match status" value="1"/>
</dbReference>
<evidence type="ECO:0000256" key="6">
    <source>
        <dbReference type="SAM" id="MobiDB-lite"/>
    </source>
</evidence>
<dbReference type="Pfam" id="PF01189">
    <property type="entry name" value="Methyltr_RsmB-F"/>
    <property type="match status" value="1"/>
</dbReference>
<dbReference type="GO" id="GO:0003723">
    <property type="term" value="F:RNA binding"/>
    <property type="evidence" value="ECO:0007669"/>
    <property type="project" value="UniProtKB-UniRule"/>
</dbReference>
<reference evidence="8" key="1">
    <citation type="journal article" date="2023" name="Science">
        <title>Genome structures resolve the early diversification of teleost fishes.</title>
        <authorList>
            <person name="Parey E."/>
            <person name="Louis A."/>
            <person name="Montfort J."/>
            <person name="Bouchez O."/>
            <person name="Roques C."/>
            <person name="Iampietro C."/>
            <person name="Lluch J."/>
            <person name="Castinel A."/>
            <person name="Donnadieu C."/>
            <person name="Desvignes T."/>
            <person name="Floi Bucao C."/>
            <person name="Jouanno E."/>
            <person name="Wen M."/>
            <person name="Mejri S."/>
            <person name="Dirks R."/>
            <person name="Jansen H."/>
            <person name="Henkel C."/>
            <person name="Chen W.J."/>
            <person name="Zahm M."/>
            <person name="Cabau C."/>
            <person name="Klopp C."/>
            <person name="Thompson A.W."/>
            <person name="Robinson-Rechavi M."/>
            <person name="Braasch I."/>
            <person name="Lecointre G."/>
            <person name="Bobe J."/>
            <person name="Postlethwait J.H."/>
            <person name="Berthelot C."/>
            <person name="Roest Crollius H."/>
            <person name="Guiguen Y."/>
        </authorList>
    </citation>
    <scope>NUCLEOTIDE SEQUENCE</scope>
    <source>
        <strain evidence="8">NC1722</strain>
    </source>
</reference>
<keyword evidence="1 5" id="KW-0489">Methyltransferase</keyword>
<dbReference type="AlphaFoldDB" id="A0AAD7W6G2"/>
<feature type="binding site" evidence="5">
    <location>
        <position position="202"/>
    </location>
    <ligand>
        <name>S-adenosyl-L-methionine</name>
        <dbReference type="ChEBI" id="CHEBI:59789"/>
    </ligand>
</feature>
<dbReference type="Gene3D" id="3.40.50.150">
    <property type="entry name" value="Vaccinia Virus protein VP39"/>
    <property type="match status" value="1"/>
</dbReference>
<comment type="caution">
    <text evidence="8">The sequence shown here is derived from an EMBL/GenBank/DDBJ whole genome shotgun (WGS) entry which is preliminary data.</text>
</comment>
<dbReference type="InterPro" id="IPR049561">
    <property type="entry name" value="NSUN5_7_fdxn-like"/>
</dbReference>
<comment type="caution">
    <text evidence="5">Lacks conserved residue(s) required for the propagation of feature annotation.</text>
</comment>
<dbReference type="Gene3D" id="3.30.70.1170">
    <property type="entry name" value="Sun protein, domain 3"/>
    <property type="match status" value="1"/>
</dbReference>
<keyword evidence="4 5" id="KW-0694">RNA-binding</keyword>
<evidence type="ECO:0000256" key="3">
    <source>
        <dbReference type="ARBA" id="ARBA00022691"/>
    </source>
</evidence>
<dbReference type="InterPro" id="IPR049560">
    <property type="entry name" value="MeTrfase_RsmB-F_NOP2_cat"/>
</dbReference>
<dbReference type="Pfam" id="PF21148">
    <property type="entry name" value="NSUN5_fdxn-like"/>
    <property type="match status" value="1"/>
</dbReference>
<protein>
    <recommendedName>
        <fullName evidence="7">SAM-dependent MTase RsmB/NOP-type domain-containing protein</fullName>
    </recommendedName>
</protein>
<evidence type="ECO:0000256" key="5">
    <source>
        <dbReference type="PROSITE-ProRule" id="PRU01023"/>
    </source>
</evidence>
<proteinExistence type="inferred from homology"/>
<evidence type="ECO:0000313" key="9">
    <source>
        <dbReference type="Proteomes" id="UP001221898"/>
    </source>
</evidence>
<keyword evidence="3 5" id="KW-0949">S-adenosyl-L-methionine</keyword>
<feature type="domain" description="SAM-dependent MTase RsmB/NOP-type" evidence="7">
    <location>
        <begin position="71"/>
        <end position="377"/>
    </location>
</feature>
<evidence type="ECO:0000256" key="1">
    <source>
        <dbReference type="ARBA" id="ARBA00022603"/>
    </source>
</evidence>
<dbReference type="PROSITE" id="PS51686">
    <property type="entry name" value="SAM_MT_RSMB_NOP"/>
    <property type="match status" value="1"/>
</dbReference>
<accession>A0AAD7W6G2</accession>
<name>A0AAD7W6G2_9TELE</name>